<dbReference type="InterPro" id="IPR018392">
    <property type="entry name" value="LysM"/>
</dbReference>
<dbReference type="CDD" id="cd00118">
    <property type="entry name" value="LysM"/>
    <property type="match status" value="3"/>
</dbReference>
<organism evidence="3 4">
    <name type="scientific">Metabacillus sediminilitoris</name>
    <dbReference type="NCBI Taxonomy" id="2567941"/>
    <lineage>
        <taxon>Bacteria</taxon>
        <taxon>Bacillati</taxon>
        <taxon>Bacillota</taxon>
        <taxon>Bacilli</taxon>
        <taxon>Bacillales</taxon>
        <taxon>Bacillaceae</taxon>
        <taxon>Metabacillus</taxon>
    </lineage>
</organism>
<dbReference type="SUPFAM" id="SSF54106">
    <property type="entry name" value="LysM domain"/>
    <property type="match status" value="3"/>
</dbReference>
<dbReference type="Proteomes" id="UP000310334">
    <property type="component" value="Unassembled WGS sequence"/>
</dbReference>
<evidence type="ECO:0000256" key="1">
    <source>
        <dbReference type="ARBA" id="ARBA00009820"/>
    </source>
</evidence>
<comment type="similarity">
    <text evidence="1">Belongs to the TolB family.</text>
</comment>
<comment type="caution">
    <text evidence="3">The sequence shown here is derived from an EMBL/GenBank/DDBJ whole genome shotgun (WGS) entry which is preliminary data.</text>
</comment>
<dbReference type="InterPro" id="IPR011042">
    <property type="entry name" value="6-blade_b-propeller_TolB-like"/>
</dbReference>
<reference evidence="3 4" key="1">
    <citation type="submission" date="2019-04" db="EMBL/GenBank/DDBJ databases">
        <title>Bacillus sediminilitoris sp. nov., isolated from a tidal flat sediment on the East China Sea.</title>
        <authorList>
            <person name="Wei Y."/>
            <person name="Mao H."/>
            <person name="Fang J."/>
        </authorList>
    </citation>
    <scope>NUCLEOTIDE SEQUENCE [LARGE SCALE GENOMIC DNA]</scope>
    <source>
        <strain evidence="3 4">DSL-17</strain>
    </source>
</reference>
<dbReference type="PROSITE" id="PS51782">
    <property type="entry name" value="LYSM"/>
    <property type="match status" value="3"/>
</dbReference>
<dbReference type="SUPFAM" id="SSF82171">
    <property type="entry name" value="DPP6 N-terminal domain-like"/>
    <property type="match status" value="1"/>
</dbReference>
<feature type="domain" description="LysM" evidence="2">
    <location>
        <begin position="3"/>
        <end position="47"/>
    </location>
</feature>
<dbReference type="SMART" id="SM00257">
    <property type="entry name" value="LysM"/>
    <property type="match status" value="3"/>
</dbReference>
<dbReference type="InterPro" id="IPR036779">
    <property type="entry name" value="LysM_dom_sf"/>
</dbReference>
<dbReference type="Pfam" id="PF07676">
    <property type="entry name" value="PD40"/>
    <property type="match status" value="1"/>
</dbReference>
<name>A0A4V3WFD1_9BACI</name>
<protein>
    <submittedName>
        <fullName evidence="3">LysM peptidoglycan-binding domain-containing protein</fullName>
    </submittedName>
</protein>
<gene>
    <name evidence="3" type="ORF">E6W99_12295</name>
</gene>
<dbReference type="RefSeq" id="WP_136354232.1">
    <property type="nucleotide sequence ID" value="NZ_CP046266.1"/>
</dbReference>
<dbReference type="InterPro" id="IPR011659">
    <property type="entry name" value="WD40"/>
</dbReference>
<evidence type="ECO:0000313" key="4">
    <source>
        <dbReference type="Proteomes" id="UP000310334"/>
    </source>
</evidence>
<feature type="domain" description="LysM" evidence="2">
    <location>
        <begin position="101"/>
        <end position="150"/>
    </location>
</feature>
<dbReference type="PANTHER" id="PTHR36842:SF1">
    <property type="entry name" value="PROTEIN TOLB"/>
    <property type="match status" value="1"/>
</dbReference>
<dbReference type="Gene3D" id="3.10.350.10">
    <property type="entry name" value="LysM domain"/>
    <property type="match status" value="3"/>
</dbReference>
<dbReference type="PANTHER" id="PTHR36842">
    <property type="entry name" value="PROTEIN TOLB HOMOLOG"/>
    <property type="match status" value="1"/>
</dbReference>
<dbReference type="EMBL" id="SSNT01000008">
    <property type="protein sequence ID" value="THF79773.1"/>
    <property type="molecule type" value="Genomic_DNA"/>
</dbReference>
<accession>A0A4V3WFD1</accession>
<feature type="domain" description="LysM" evidence="2">
    <location>
        <begin position="52"/>
        <end position="96"/>
    </location>
</feature>
<keyword evidence="4" id="KW-1185">Reference proteome</keyword>
<proteinExistence type="inferred from homology"/>
<sequence length="604" mass="68086">MQLFYTVRAGDSLFQIAKRWELPVETIISANQLTPPYTIYIGQQLSIPPGVNMIRVNQGDTVFKLSQFFGVPQSVIIAENQLQDPYIIEVGQLLKIPPGILFYIVQRGDTLYQLASRFNVKTRKRNRPDLIKHVNKLQSNVISPGMRLQIPYAPPGDKGLIAYTAFSEGRFDIKLYNPGDGSNVKLTNGLADNFSLPYWSNDSKKIAFVGKDKILYVINLDKKDIARIDQFTEELGVHLDWSPDSHMLVYIKDQYIIIYDVTTHQVERINQPGASDAEWFPSGEELLFQAPDLAGISQLFRIRSDGTGKQQLTRNTEGRYNNVRLSPDGTFVLYTTPGASISIIHTIELSTGRLIEIKGGPLAKNYFPEWSPDSQNIAYSATAFEDKGYFSLVRSTGRSGENDRTLAISNCFATPVTWSTDGRKISYLSGCDDQGNASEIWVVDINNPVPIQLVKGTQITALQWSSLHNSHLSKTYVNNLLKVQFNYPVDWVKVNEERYEGTDGFFQLSAITGNLTIDEVCHKEAFHQLMPYGTQPEIKKVNIQKQDACLIVPSQDQSAEMKEQSALIIKYPIPIQIDGNNYQFFIMWADRAHIEELGATLTFL</sequence>
<dbReference type="Pfam" id="PF01476">
    <property type="entry name" value="LysM"/>
    <property type="match status" value="3"/>
</dbReference>
<dbReference type="OrthoDB" id="308800at2"/>
<dbReference type="AlphaFoldDB" id="A0A4V3WFD1"/>
<evidence type="ECO:0000313" key="3">
    <source>
        <dbReference type="EMBL" id="THF79773.1"/>
    </source>
</evidence>
<evidence type="ECO:0000259" key="2">
    <source>
        <dbReference type="PROSITE" id="PS51782"/>
    </source>
</evidence>
<dbReference type="Gene3D" id="2.120.10.30">
    <property type="entry name" value="TolB, C-terminal domain"/>
    <property type="match status" value="2"/>
</dbReference>